<protein>
    <submittedName>
        <fullName evidence="1">Uncharacterized protein</fullName>
    </submittedName>
</protein>
<accession>A0A194X5E4</accession>
<proteinExistence type="predicted"/>
<organism evidence="1 2">
    <name type="scientific">Mollisia scopiformis</name>
    <name type="common">Conifer needle endophyte fungus</name>
    <name type="synonym">Phialocephala scopiformis</name>
    <dbReference type="NCBI Taxonomy" id="149040"/>
    <lineage>
        <taxon>Eukaryota</taxon>
        <taxon>Fungi</taxon>
        <taxon>Dikarya</taxon>
        <taxon>Ascomycota</taxon>
        <taxon>Pezizomycotina</taxon>
        <taxon>Leotiomycetes</taxon>
        <taxon>Helotiales</taxon>
        <taxon>Mollisiaceae</taxon>
        <taxon>Mollisia</taxon>
    </lineage>
</organism>
<dbReference type="Proteomes" id="UP000070700">
    <property type="component" value="Unassembled WGS sequence"/>
</dbReference>
<dbReference type="RefSeq" id="XP_018069649.1">
    <property type="nucleotide sequence ID" value="XM_018205057.1"/>
</dbReference>
<dbReference type="KEGG" id="psco:LY89DRAFT_108426"/>
<dbReference type="InParanoid" id="A0A194X5E4"/>
<dbReference type="AlphaFoldDB" id="A0A194X5E4"/>
<name>A0A194X5E4_MOLSC</name>
<evidence type="ECO:0000313" key="2">
    <source>
        <dbReference type="Proteomes" id="UP000070700"/>
    </source>
</evidence>
<dbReference type="GeneID" id="28814783"/>
<evidence type="ECO:0000313" key="1">
    <source>
        <dbReference type="EMBL" id="KUJ15294.1"/>
    </source>
</evidence>
<sequence length="220" mass="24521">MTLWQADWFHFHPMEVPLFGPIVSLRPVNPEPATPRTSPYTITCYTIRQGNEDQAVIVCTTVSMSFAPWTCSTGRASNSGAVPDGWDPEDTSMARIAYSDILFLRCDNFTDSCFFVGRKLTIPWQPADTTNSGAVGSTIINKAVISIRAPQGSVKAIWRVRRPLLLGVLVRQPMKINCRYPDNKVTTLRKVTRKTSWSLSSRIVPELHPAISIIPTCINL</sequence>
<keyword evidence="2" id="KW-1185">Reference proteome</keyword>
<dbReference type="EMBL" id="KQ947418">
    <property type="protein sequence ID" value="KUJ15294.1"/>
    <property type="molecule type" value="Genomic_DNA"/>
</dbReference>
<gene>
    <name evidence="1" type="ORF">LY89DRAFT_108426</name>
</gene>
<reference evidence="1 2" key="1">
    <citation type="submission" date="2015-10" db="EMBL/GenBank/DDBJ databases">
        <title>Full genome of DAOMC 229536 Phialocephala scopiformis, a fungal endophyte of spruce producing the potent anti-insectan compound rugulosin.</title>
        <authorList>
            <consortium name="DOE Joint Genome Institute"/>
            <person name="Walker A.K."/>
            <person name="Frasz S.L."/>
            <person name="Seifert K.A."/>
            <person name="Miller J.D."/>
            <person name="Mondo S.J."/>
            <person name="Labutti K."/>
            <person name="Lipzen A."/>
            <person name="Dockter R."/>
            <person name="Kennedy M."/>
            <person name="Grigoriev I.V."/>
            <person name="Spatafora J.W."/>
        </authorList>
    </citation>
    <scope>NUCLEOTIDE SEQUENCE [LARGE SCALE GENOMIC DNA]</scope>
    <source>
        <strain evidence="1 2">CBS 120377</strain>
    </source>
</reference>